<name>A0AAD8LK12_BABGI</name>
<reference evidence="2" key="1">
    <citation type="submission" date="2023-08" db="EMBL/GenBank/DDBJ databases">
        <title>Draft sequence of the Babesia gibsoni genome.</title>
        <authorList>
            <person name="Yamagishi J.Y."/>
            <person name="Xuan X.X."/>
        </authorList>
    </citation>
    <scope>NUCLEOTIDE SEQUENCE</scope>
    <source>
        <strain evidence="2">Azabu</strain>
    </source>
</reference>
<gene>
    <name evidence="2" type="ORF">BgAZ_205450</name>
</gene>
<dbReference type="AlphaFoldDB" id="A0AAD8LK12"/>
<feature type="region of interest" description="Disordered" evidence="1">
    <location>
        <begin position="258"/>
        <end position="291"/>
    </location>
</feature>
<dbReference type="Proteomes" id="UP001230268">
    <property type="component" value="Unassembled WGS sequence"/>
</dbReference>
<evidence type="ECO:0000256" key="1">
    <source>
        <dbReference type="SAM" id="MobiDB-lite"/>
    </source>
</evidence>
<evidence type="ECO:0000313" key="3">
    <source>
        <dbReference type="Proteomes" id="UP001230268"/>
    </source>
</evidence>
<dbReference type="EMBL" id="JAVEPI010000002">
    <property type="protein sequence ID" value="KAK1443669.1"/>
    <property type="molecule type" value="Genomic_DNA"/>
</dbReference>
<comment type="caution">
    <text evidence="2">The sequence shown here is derived from an EMBL/GenBank/DDBJ whole genome shotgun (WGS) entry which is preliminary data.</text>
</comment>
<organism evidence="2 3">
    <name type="scientific">Babesia gibsoni</name>
    <dbReference type="NCBI Taxonomy" id="33632"/>
    <lineage>
        <taxon>Eukaryota</taxon>
        <taxon>Sar</taxon>
        <taxon>Alveolata</taxon>
        <taxon>Apicomplexa</taxon>
        <taxon>Aconoidasida</taxon>
        <taxon>Piroplasmida</taxon>
        <taxon>Babesiidae</taxon>
        <taxon>Babesia</taxon>
    </lineage>
</organism>
<feature type="compositionally biased region" description="Low complexity" evidence="1">
    <location>
        <begin position="141"/>
        <end position="152"/>
    </location>
</feature>
<proteinExistence type="predicted"/>
<feature type="compositionally biased region" description="Basic and acidic residues" evidence="1">
    <location>
        <begin position="263"/>
        <end position="287"/>
    </location>
</feature>
<sequence length="332" mass="37154">MKTNCSKDVTDSGSLYITHIAGALATSRNAFPDDIAYEVNGDMLTWIVRGYDSEYRIECHNASEVVDGFYRAEYFLDTSKLLDPYTEFHAGIRYVEREKEREPNVIVSQVSVREALRMLRRQRKLAKLNEELDAEERETPGSSCKEAASAEAGAKKDGLSTRAKAVGTEPFASSRDNHASPTTSTSECIRIMNNARDVCEETMKVVLNSRKAECVGHVENSTKAPVVGDKSQNEHDVFESGVIKREIRVIQSGVMFGRRKRQGKDGDHTPDAKEVDENASGDEKVADDSANNLSVRRGKRARKGSVFQDYYLPIANNEWIAETFIKPHKMAY</sequence>
<keyword evidence="3" id="KW-1185">Reference proteome</keyword>
<evidence type="ECO:0000313" key="2">
    <source>
        <dbReference type="EMBL" id="KAK1443669.1"/>
    </source>
</evidence>
<accession>A0AAD8LK12</accession>
<protein>
    <submittedName>
        <fullName evidence="2">Uncharacterized protein</fullName>
    </submittedName>
</protein>
<feature type="region of interest" description="Disordered" evidence="1">
    <location>
        <begin position="131"/>
        <end position="162"/>
    </location>
</feature>